<dbReference type="InterPro" id="IPR029787">
    <property type="entry name" value="Nucleotide_cyclase"/>
</dbReference>
<proteinExistence type="inferred from homology"/>
<dbReference type="GO" id="GO:0004016">
    <property type="term" value="F:adenylate cyclase activity"/>
    <property type="evidence" value="ECO:0007669"/>
    <property type="project" value="TreeGrafter"/>
</dbReference>
<protein>
    <recommendedName>
        <fullName evidence="10">Guanylate cyclase domain-containing protein</fullName>
    </recommendedName>
</protein>
<evidence type="ECO:0000256" key="1">
    <source>
        <dbReference type="ARBA" id="ARBA00004370"/>
    </source>
</evidence>
<dbReference type="CDD" id="cd07302">
    <property type="entry name" value="CHD"/>
    <property type="match status" value="1"/>
</dbReference>
<dbReference type="GO" id="GO:0000166">
    <property type="term" value="F:nucleotide binding"/>
    <property type="evidence" value="ECO:0007669"/>
    <property type="project" value="UniProtKB-KW"/>
</dbReference>
<reference evidence="11" key="1">
    <citation type="submission" date="2020-11" db="EMBL/GenBank/DDBJ databases">
        <authorList>
            <person name="Tran Van P."/>
        </authorList>
    </citation>
    <scope>NUCLEOTIDE SEQUENCE</scope>
</reference>
<evidence type="ECO:0000313" key="11">
    <source>
        <dbReference type="EMBL" id="CAD7434313.1"/>
    </source>
</evidence>
<dbReference type="EMBL" id="OB797416">
    <property type="protein sequence ID" value="CAD7434313.1"/>
    <property type="molecule type" value="Genomic_DNA"/>
</dbReference>
<dbReference type="GO" id="GO:0005886">
    <property type="term" value="C:plasma membrane"/>
    <property type="evidence" value="ECO:0007669"/>
    <property type="project" value="TreeGrafter"/>
</dbReference>
<dbReference type="InterPro" id="IPR050401">
    <property type="entry name" value="Cyclic_nucleotide_synthase"/>
</dbReference>
<gene>
    <name evidence="11" type="ORF">TMSB3V08_LOCUS10966</name>
</gene>
<evidence type="ECO:0000256" key="8">
    <source>
        <dbReference type="RuleBase" id="RU000405"/>
    </source>
</evidence>
<dbReference type="GO" id="GO:0035556">
    <property type="term" value="P:intracellular signal transduction"/>
    <property type="evidence" value="ECO:0007669"/>
    <property type="project" value="InterPro"/>
</dbReference>
<organism evidence="11">
    <name type="scientific">Timema monikensis</name>
    <dbReference type="NCBI Taxonomy" id="170555"/>
    <lineage>
        <taxon>Eukaryota</taxon>
        <taxon>Metazoa</taxon>
        <taxon>Ecdysozoa</taxon>
        <taxon>Arthropoda</taxon>
        <taxon>Hexapoda</taxon>
        <taxon>Insecta</taxon>
        <taxon>Pterygota</taxon>
        <taxon>Neoptera</taxon>
        <taxon>Polyneoptera</taxon>
        <taxon>Phasmatodea</taxon>
        <taxon>Timematodea</taxon>
        <taxon>Timematoidea</taxon>
        <taxon>Timematidae</taxon>
        <taxon>Timema</taxon>
    </lineage>
</organism>
<dbReference type="AlphaFoldDB" id="A0A7R9EHX6"/>
<dbReference type="GO" id="GO:0007168">
    <property type="term" value="P:receptor guanylyl cyclase signaling pathway"/>
    <property type="evidence" value="ECO:0007669"/>
    <property type="project" value="TreeGrafter"/>
</dbReference>
<evidence type="ECO:0000256" key="2">
    <source>
        <dbReference type="ARBA" id="ARBA00022692"/>
    </source>
</evidence>
<keyword evidence="7 8" id="KW-0456">Lyase</keyword>
<evidence type="ECO:0000256" key="9">
    <source>
        <dbReference type="SAM" id="MobiDB-lite"/>
    </source>
</evidence>
<feature type="compositionally biased region" description="Polar residues" evidence="9">
    <location>
        <begin position="425"/>
        <end position="446"/>
    </location>
</feature>
<dbReference type="InterPro" id="IPR001054">
    <property type="entry name" value="A/G_cyclase"/>
</dbReference>
<evidence type="ECO:0000256" key="5">
    <source>
        <dbReference type="ARBA" id="ARBA00023136"/>
    </source>
</evidence>
<dbReference type="InterPro" id="IPR018297">
    <property type="entry name" value="A/G_cyclase_CS"/>
</dbReference>
<evidence type="ECO:0000256" key="3">
    <source>
        <dbReference type="ARBA" id="ARBA00022741"/>
    </source>
</evidence>
<feature type="domain" description="Guanylate cyclase" evidence="10">
    <location>
        <begin position="1"/>
        <end position="48"/>
    </location>
</feature>
<dbReference type="SUPFAM" id="SSF55073">
    <property type="entry name" value="Nucleotide cyclase"/>
    <property type="match status" value="1"/>
</dbReference>
<dbReference type="PROSITE" id="PS00452">
    <property type="entry name" value="GUANYLATE_CYCLASE_1"/>
    <property type="match status" value="1"/>
</dbReference>
<evidence type="ECO:0000259" key="10">
    <source>
        <dbReference type="PROSITE" id="PS50125"/>
    </source>
</evidence>
<evidence type="ECO:0000256" key="4">
    <source>
        <dbReference type="ARBA" id="ARBA00022989"/>
    </source>
</evidence>
<evidence type="ECO:0000256" key="7">
    <source>
        <dbReference type="ARBA" id="ARBA00023239"/>
    </source>
</evidence>
<keyword evidence="2" id="KW-0812">Transmembrane</keyword>
<dbReference type="Gene3D" id="3.30.70.1230">
    <property type="entry name" value="Nucleotide cyclase"/>
    <property type="match status" value="1"/>
</dbReference>
<dbReference type="GO" id="GO:0001653">
    <property type="term" value="F:peptide receptor activity"/>
    <property type="evidence" value="ECO:0007669"/>
    <property type="project" value="TreeGrafter"/>
</dbReference>
<comment type="similarity">
    <text evidence="8">Belongs to the adenylyl cyclase class-4/guanylyl cyclase family.</text>
</comment>
<comment type="subcellular location">
    <subcellularLocation>
        <location evidence="1">Membrane</location>
    </subcellularLocation>
</comment>
<feature type="region of interest" description="Disordered" evidence="9">
    <location>
        <begin position="393"/>
        <end position="446"/>
    </location>
</feature>
<keyword evidence="6" id="KW-0325">Glycoprotein</keyword>
<evidence type="ECO:0000256" key="6">
    <source>
        <dbReference type="ARBA" id="ARBA00023180"/>
    </source>
</evidence>
<keyword evidence="5" id="KW-0472">Membrane</keyword>
<feature type="compositionally biased region" description="Acidic residues" evidence="9">
    <location>
        <begin position="414"/>
        <end position="423"/>
    </location>
</feature>
<keyword evidence="3" id="KW-0547">Nucleotide-binding</keyword>
<dbReference type="Pfam" id="PF00211">
    <property type="entry name" value="Guanylate_cyc"/>
    <property type="match status" value="1"/>
</dbReference>
<dbReference type="GO" id="GO:0004383">
    <property type="term" value="F:guanylate cyclase activity"/>
    <property type="evidence" value="ECO:0007669"/>
    <property type="project" value="TreeGrafter"/>
</dbReference>
<keyword evidence="4" id="KW-1133">Transmembrane helix</keyword>
<dbReference type="PANTHER" id="PTHR11920">
    <property type="entry name" value="GUANYLYL CYCLASE"/>
    <property type="match status" value="1"/>
</dbReference>
<sequence>MNVPPTSGSHLKIRVGVHSGAVVAGIVGLKMPRYCLFGDSVNTASRMESTSENSRRKNYFPLNISPIAIPALVRIATFPISTFRIQYNTALLLTSKSKGQIPKATHKAYVATVLYAPDSLKSTSGFPFDSYLSKPMSPCASSITHNGDQDSSQSFYTCALHMRHEVVPLIQHHTQVSGILTSSYRLFVNLNPRFLHCNVQWYVKYSNEWSSLRRIFTLVSLNHGYVLLNLKPSPRVTDMLPYWHYICLKTQIKMEGEEQAAQHAGVMKTYWLEKKDFRSPLTRMPMCGPKPEWEKATERGSILGMVGVSDDRKVYSPVMFQDVARRSIGSSPIKTIPHRESRSNSMGAVFLTTYNNSPSAGCELSHLEVFARLKSPLPAVGYQPILPPCSPHGWSVSPRGSLELSEVPQRLSESEDDDDDDSGDTTLPGSQARTSQSDGDLCTNSNQVVQSDNEDKEGQGIVHHHQHNHQHNHHSFHQSRQQQCCAGFGGNSPGKHRLLNSNSCCIL</sequence>
<dbReference type="PROSITE" id="PS50125">
    <property type="entry name" value="GUANYLATE_CYCLASE_2"/>
    <property type="match status" value="1"/>
</dbReference>
<dbReference type="PANTHER" id="PTHR11920:SF335">
    <property type="entry name" value="GUANYLATE CYCLASE"/>
    <property type="match status" value="1"/>
</dbReference>
<name>A0A7R9EHX6_9NEOP</name>
<accession>A0A7R9EHX6</accession>